<accession>A0ABU5DU13</accession>
<dbReference type="InterPro" id="IPR007523">
    <property type="entry name" value="NDUFAF3/AAMDC"/>
</dbReference>
<comment type="caution">
    <text evidence="1">The sequence shown here is derived from an EMBL/GenBank/DDBJ whole genome shotgun (WGS) entry which is preliminary data.</text>
</comment>
<evidence type="ECO:0000313" key="2">
    <source>
        <dbReference type="Proteomes" id="UP001271769"/>
    </source>
</evidence>
<organism evidence="1 2">
    <name type="scientific">Dongia rigui</name>
    <dbReference type="NCBI Taxonomy" id="940149"/>
    <lineage>
        <taxon>Bacteria</taxon>
        <taxon>Pseudomonadati</taxon>
        <taxon>Pseudomonadota</taxon>
        <taxon>Alphaproteobacteria</taxon>
        <taxon>Rhodospirillales</taxon>
        <taxon>Dongiaceae</taxon>
        <taxon>Dongia</taxon>
    </lineage>
</organism>
<dbReference type="Gene3D" id="3.40.1230.10">
    <property type="entry name" value="MTH938-like"/>
    <property type="match status" value="1"/>
</dbReference>
<dbReference type="PANTHER" id="PTHR21192:SF2">
    <property type="entry name" value="NADH DEHYDROGENASE [UBIQUINONE] 1 ALPHA SUBCOMPLEX ASSEMBLY FACTOR 3"/>
    <property type="match status" value="1"/>
</dbReference>
<gene>
    <name evidence="1" type="ORF">SMD31_00905</name>
</gene>
<dbReference type="Proteomes" id="UP001271769">
    <property type="component" value="Unassembled WGS sequence"/>
</dbReference>
<reference evidence="1 2" key="1">
    <citation type="journal article" date="2013" name="Antonie Van Leeuwenhoek">
        <title>Dongia rigui sp. nov., isolated from freshwater of a large wetland in Korea.</title>
        <authorList>
            <person name="Baik K.S."/>
            <person name="Hwang Y.M."/>
            <person name="Choi J.S."/>
            <person name="Kwon J."/>
            <person name="Seong C.N."/>
        </authorList>
    </citation>
    <scope>NUCLEOTIDE SEQUENCE [LARGE SCALE GENOMIC DNA]</scope>
    <source>
        <strain evidence="1 2">04SU4-P</strain>
    </source>
</reference>
<sequence length="127" mass="13480">MDLTPLIPAGRQIIESYGDLRFKVTGTAYEGSVLVFPTRTITWTVRDMASLSLESLAPVIAGAEAGDIDLLLLGCGPRLAMVPRDLRAALRAQNIVVEPMDTGAAARTFNVLMAEGRRIAAALIAVA</sequence>
<dbReference type="Pfam" id="PF04430">
    <property type="entry name" value="DUF498"/>
    <property type="match status" value="1"/>
</dbReference>
<name>A0ABU5DU13_9PROT</name>
<dbReference type="EMBL" id="JAXCLX010000001">
    <property type="protein sequence ID" value="MDY0870455.1"/>
    <property type="molecule type" value="Genomic_DNA"/>
</dbReference>
<keyword evidence="2" id="KW-1185">Reference proteome</keyword>
<dbReference type="InterPro" id="IPR036748">
    <property type="entry name" value="MTH938-like_sf"/>
</dbReference>
<dbReference type="RefSeq" id="WP_320498692.1">
    <property type="nucleotide sequence ID" value="NZ_JAXCLX010000001.1"/>
</dbReference>
<dbReference type="PANTHER" id="PTHR21192">
    <property type="entry name" value="NUCLEAR PROTEIN E3-3"/>
    <property type="match status" value="1"/>
</dbReference>
<protein>
    <submittedName>
        <fullName evidence="1">Mth938-like domain-containing protein</fullName>
    </submittedName>
</protein>
<dbReference type="SUPFAM" id="SSF64076">
    <property type="entry name" value="MTH938-like"/>
    <property type="match status" value="1"/>
</dbReference>
<evidence type="ECO:0000313" key="1">
    <source>
        <dbReference type="EMBL" id="MDY0870455.1"/>
    </source>
</evidence>
<dbReference type="CDD" id="cd00248">
    <property type="entry name" value="Mth938-like"/>
    <property type="match status" value="1"/>
</dbReference>
<proteinExistence type="predicted"/>